<accession>A0A4R3L6F5</accession>
<comment type="caution">
    <text evidence="4">The sequence shown here is derived from an EMBL/GenBank/DDBJ whole genome shotgun (WGS) entry which is preliminary data.</text>
</comment>
<dbReference type="OrthoDB" id="65783at2"/>
<gene>
    <name evidence="4" type="ORF">EDD58_103427</name>
</gene>
<keyword evidence="5" id="KW-1185">Reference proteome</keyword>
<dbReference type="PANTHER" id="PTHR30461">
    <property type="entry name" value="DNA-INVERTASE FROM LAMBDOID PROPHAGE"/>
    <property type="match status" value="1"/>
</dbReference>
<dbReference type="GO" id="GO:0003677">
    <property type="term" value="F:DNA binding"/>
    <property type="evidence" value="ECO:0007669"/>
    <property type="project" value="InterPro"/>
</dbReference>
<dbReference type="Pfam" id="PF13408">
    <property type="entry name" value="Zn_ribbon_recom"/>
    <property type="match status" value="1"/>
</dbReference>
<dbReference type="InterPro" id="IPR050639">
    <property type="entry name" value="SSR_resolvase"/>
</dbReference>
<feature type="domain" description="Resolvase/invertase-type recombinase catalytic" evidence="2">
    <location>
        <begin position="3"/>
        <end position="155"/>
    </location>
</feature>
<dbReference type="Pfam" id="PF07508">
    <property type="entry name" value="Recombinase"/>
    <property type="match status" value="1"/>
</dbReference>
<dbReference type="InterPro" id="IPR038109">
    <property type="entry name" value="DNA_bind_recomb_sf"/>
</dbReference>
<sequence length="523" mass="60374">MERVAIYLRKSREDSEAESRGEGETLIKHKKTLLEVAKRQNLNIVKIYQEIISGESIIHRPEMIKLLEAVKKGLYDGVLVMDIDRLGRGNMQDQGKILDAFKTSKTKIITPRKFYDLDDEFDEEYSEFEAFMARKEFKIIKRRLQSGRVRSVKDGNYVGTRPPYGYQKVKLDDGSITLAPDPDQAPIVKMIFEWYTSEESTERMGTTNIAKKLNRLGIESYSGAKWSNTVILQILKNSVYIGKISWGKVERKKSVDPSKGVDTRTRSEGDDGLIVVDGKHEPLISEELFEKAQEIRKKKRHPSWKPTTSLRNPLAGLIVCGKCGAMMKMKQASQSGGRRPWPHLVCTNRGKGGNCNKSSRLEHVERKILESLYKELKSYKMRFDFEDYSVDNGKIEVYQMTIDNIHQEIKNLQLQKGKLHDFLERGIYDEETYIERSKDIATRLNQARESLEATTSELKSIQDRLGARQSVIPRIEHVLDIYEDLDTPEQKNILLKTVLDKCVYTKEQHQRNDQFTLVIYPKI</sequence>
<dbReference type="EMBL" id="SMAG01000003">
    <property type="protein sequence ID" value="TCS95002.1"/>
    <property type="molecule type" value="Genomic_DNA"/>
</dbReference>
<dbReference type="AlphaFoldDB" id="A0A4R3L6F5"/>
<dbReference type="Pfam" id="PF00239">
    <property type="entry name" value="Resolvase"/>
    <property type="match status" value="1"/>
</dbReference>
<dbReference type="RefSeq" id="WP_131924365.1">
    <property type="nucleotide sequence ID" value="NZ_SMAG01000003.1"/>
</dbReference>
<proteinExistence type="predicted"/>
<evidence type="ECO:0000259" key="3">
    <source>
        <dbReference type="PROSITE" id="PS51737"/>
    </source>
</evidence>
<dbReference type="PROSITE" id="PS51736">
    <property type="entry name" value="RECOMBINASES_3"/>
    <property type="match status" value="1"/>
</dbReference>
<evidence type="ECO:0000313" key="5">
    <source>
        <dbReference type="Proteomes" id="UP000294937"/>
    </source>
</evidence>
<dbReference type="SUPFAM" id="SSF53041">
    <property type="entry name" value="Resolvase-like"/>
    <property type="match status" value="1"/>
</dbReference>
<feature type="domain" description="Recombinase" evidence="3">
    <location>
        <begin position="163"/>
        <end position="302"/>
    </location>
</feature>
<dbReference type="InterPro" id="IPR025827">
    <property type="entry name" value="Zn_ribbon_recom_dom"/>
</dbReference>
<name>A0A4R3L6F5_9BACL</name>
<dbReference type="Gene3D" id="3.90.1750.20">
    <property type="entry name" value="Putative Large Serine Recombinase, Chain B, Domain 2"/>
    <property type="match status" value="1"/>
</dbReference>
<evidence type="ECO:0000313" key="4">
    <source>
        <dbReference type="EMBL" id="TCS95002.1"/>
    </source>
</evidence>
<dbReference type="PANTHER" id="PTHR30461:SF23">
    <property type="entry name" value="DNA RECOMBINASE-RELATED"/>
    <property type="match status" value="1"/>
</dbReference>
<dbReference type="PROSITE" id="PS51737">
    <property type="entry name" value="RECOMBINASE_DNA_BIND"/>
    <property type="match status" value="1"/>
</dbReference>
<dbReference type="InterPro" id="IPR011109">
    <property type="entry name" value="DNA_bind_recombinase_dom"/>
</dbReference>
<evidence type="ECO:0000259" key="2">
    <source>
        <dbReference type="PROSITE" id="PS51736"/>
    </source>
</evidence>
<dbReference type="GO" id="GO:0000150">
    <property type="term" value="F:DNA strand exchange activity"/>
    <property type="evidence" value="ECO:0007669"/>
    <property type="project" value="InterPro"/>
</dbReference>
<dbReference type="CDD" id="cd00338">
    <property type="entry name" value="Ser_Recombinase"/>
    <property type="match status" value="1"/>
</dbReference>
<evidence type="ECO:0000256" key="1">
    <source>
        <dbReference type="SAM" id="Coils"/>
    </source>
</evidence>
<dbReference type="InterPro" id="IPR006119">
    <property type="entry name" value="Resolv_N"/>
</dbReference>
<dbReference type="SMART" id="SM00857">
    <property type="entry name" value="Resolvase"/>
    <property type="match status" value="1"/>
</dbReference>
<dbReference type="InterPro" id="IPR036162">
    <property type="entry name" value="Resolvase-like_N_sf"/>
</dbReference>
<feature type="coiled-coil region" evidence="1">
    <location>
        <begin position="395"/>
        <end position="464"/>
    </location>
</feature>
<reference evidence="4 5" key="1">
    <citation type="submission" date="2019-03" db="EMBL/GenBank/DDBJ databases">
        <title>Genomic Encyclopedia of Type Strains, Phase IV (KMG-IV): sequencing the most valuable type-strain genomes for metagenomic binning, comparative biology and taxonomic classification.</title>
        <authorList>
            <person name="Goeker M."/>
        </authorList>
    </citation>
    <scope>NUCLEOTIDE SEQUENCE [LARGE SCALE GENOMIC DNA]</scope>
    <source>
        <strain evidence="4 5">DSM 45707</strain>
    </source>
</reference>
<protein>
    <submittedName>
        <fullName evidence="4">DNA invertase Pin-like site-specific DNA recombinase</fullName>
    </submittedName>
</protein>
<dbReference type="Gene3D" id="3.40.50.1390">
    <property type="entry name" value="Resolvase, N-terminal catalytic domain"/>
    <property type="match status" value="1"/>
</dbReference>
<keyword evidence="1" id="KW-0175">Coiled coil</keyword>
<organism evidence="4 5">
    <name type="scientific">Hazenella coriacea</name>
    <dbReference type="NCBI Taxonomy" id="1179467"/>
    <lineage>
        <taxon>Bacteria</taxon>
        <taxon>Bacillati</taxon>
        <taxon>Bacillota</taxon>
        <taxon>Bacilli</taxon>
        <taxon>Bacillales</taxon>
        <taxon>Thermoactinomycetaceae</taxon>
        <taxon>Hazenella</taxon>
    </lineage>
</organism>
<dbReference type="Proteomes" id="UP000294937">
    <property type="component" value="Unassembled WGS sequence"/>
</dbReference>